<protein>
    <recommendedName>
        <fullName evidence="2 8">Shikimate dehydrogenase (NADP(+))</fullName>
        <shortName evidence="8">SDH</shortName>
        <ecNumber evidence="2 8">1.1.1.25</ecNumber>
    </recommendedName>
</protein>
<gene>
    <name evidence="8" type="primary">aroE</name>
    <name evidence="11" type="ORF">DES48_10155</name>
</gene>
<feature type="binding site" evidence="8">
    <location>
        <position position="241"/>
    </location>
    <ligand>
        <name>NADP(+)</name>
        <dbReference type="ChEBI" id="CHEBI:58349"/>
    </ligand>
</feature>
<dbReference type="GO" id="GO:0008652">
    <property type="term" value="P:amino acid biosynthetic process"/>
    <property type="evidence" value="ECO:0007669"/>
    <property type="project" value="UniProtKB-KW"/>
</dbReference>
<dbReference type="PANTHER" id="PTHR21089">
    <property type="entry name" value="SHIKIMATE DEHYDROGENASE"/>
    <property type="match status" value="1"/>
</dbReference>
<evidence type="ECO:0000256" key="5">
    <source>
        <dbReference type="ARBA" id="ARBA00023002"/>
    </source>
</evidence>
<dbReference type="AlphaFoldDB" id="A0A366EH52"/>
<dbReference type="OrthoDB" id="9792692at2"/>
<dbReference type="RefSeq" id="WP_113865917.1">
    <property type="nucleotide sequence ID" value="NZ_BAABQN010000001.1"/>
</dbReference>
<dbReference type="GO" id="GO:0050661">
    <property type="term" value="F:NADP binding"/>
    <property type="evidence" value="ECO:0007669"/>
    <property type="project" value="InterPro"/>
</dbReference>
<evidence type="ECO:0000259" key="9">
    <source>
        <dbReference type="Pfam" id="PF01488"/>
    </source>
</evidence>
<dbReference type="Gene3D" id="3.40.50.720">
    <property type="entry name" value="NAD(P)-binding Rossmann-like Domain"/>
    <property type="match status" value="1"/>
</dbReference>
<feature type="binding site" evidence="8">
    <location>
        <position position="248"/>
    </location>
    <ligand>
        <name>shikimate</name>
        <dbReference type="ChEBI" id="CHEBI:36208"/>
    </ligand>
</feature>
<dbReference type="GO" id="GO:0009073">
    <property type="term" value="P:aromatic amino acid family biosynthetic process"/>
    <property type="evidence" value="ECO:0007669"/>
    <property type="project" value="UniProtKB-KW"/>
</dbReference>
<dbReference type="STRING" id="200904.GCA_900168775_02438"/>
<dbReference type="GO" id="GO:0019632">
    <property type="term" value="P:shikimate metabolic process"/>
    <property type="evidence" value="ECO:0007669"/>
    <property type="project" value="InterPro"/>
</dbReference>
<dbReference type="Pfam" id="PF08501">
    <property type="entry name" value="Shikimate_dh_N"/>
    <property type="match status" value="1"/>
</dbReference>
<feature type="active site" description="Proton acceptor" evidence="8">
    <location>
        <position position="64"/>
    </location>
</feature>
<evidence type="ECO:0000256" key="2">
    <source>
        <dbReference type="ARBA" id="ARBA00012962"/>
    </source>
</evidence>
<dbReference type="GO" id="GO:0005829">
    <property type="term" value="C:cytosol"/>
    <property type="evidence" value="ECO:0007669"/>
    <property type="project" value="TreeGrafter"/>
</dbReference>
<evidence type="ECO:0000313" key="11">
    <source>
        <dbReference type="EMBL" id="RBP01326.1"/>
    </source>
</evidence>
<feature type="domain" description="Shikimate dehydrogenase substrate binding N-terminal" evidence="10">
    <location>
        <begin position="5"/>
        <end position="87"/>
    </location>
</feature>
<dbReference type="InterPro" id="IPR011342">
    <property type="entry name" value="Shikimate_DH"/>
</dbReference>
<dbReference type="GO" id="GO:0009423">
    <property type="term" value="P:chorismate biosynthetic process"/>
    <property type="evidence" value="ECO:0007669"/>
    <property type="project" value="UniProtKB-UniRule"/>
</dbReference>
<evidence type="ECO:0000259" key="10">
    <source>
        <dbReference type="Pfam" id="PF08501"/>
    </source>
</evidence>
<keyword evidence="6 8" id="KW-0057">Aromatic amino acid biosynthesis</keyword>
<keyword evidence="4 8" id="KW-0521">NADP</keyword>
<organism evidence="11 12">
    <name type="scientific">Paraliobacillus ryukyuensis</name>
    <dbReference type="NCBI Taxonomy" id="200904"/>
    <lineage>
        <taxon>Bacteria</taxon>
        <taxon>Bacillati</taxon>
        <taxon>Bacillota</taxon>
        <taxon>Bacilli</taxon>
        <taxon>Bacillales</taxon>
        <taxon>Bacillaceae</taxon>
        <taxon>Paraliobacillus</taxon>
    </lineage>
</organism>
<dbReference type="SUPFAM" id="SSF53223">
    <property type="entry name" value="Aminoacid dehydrogenase-like, N-terminal domain"/>
    <property type="match status" value="1"/>
</dbReference>
<sequence length="278" mass="31403">MKLGLVGNPIKHSLSPWIHKQFLQQVKQQGDYHLFETEENQFIATVAQLKQKKLTGFNITVPFKQKIIAHLDGLDANAEQIGAVNTVVNENGRWIGYNTDGLGYLEALMDAYSFLFSDNQKRVLVIGAGGAARGIFYTLCQHKFQTVDIANRTMNKAMELKLLNKSKVTKTTCLSFEEAEKQLGQYDLIVQTTSVGMNEDKKVLALDQLTKDTVVSDIVYQPLITTFLAEAQKRGAYIHQGHMMLLYQAKLAFQNWTNREVNVSPLLEDFEQQIKKDG</sequence>
<feature type="binding site" evidence="8">
    <location>
        <begin position="13"/>
        <end position="15"/>
    </location>
    <ligand>
        <name>shikimate</name>
        <dbReference type="ChEBI" id="CHEBI:36208"/>
    </ligand>
</feature>
<feature type="binding site" evidence="8">
    <location>
        <begin position="151"/>
        <end position="156"/>
    </location>
    <ligand>
        <name>NADP(+)</name>
        <dbReference type="ChEBI" id="CHEBI:58349"/>
    </ligand>
</feature>
<dbReference type="HAMAP" id="MF_00222">
    <property type="entry name" value="Shikimate_DH_AroE"/>
    <property type="match status" value="1"/>
</dbReference>
<feature type="binding site" evidence="8">
    <location>
        <position position="60"/>
    </location>
    <ligand>
        <name>shikimate</name>
        <dbReference type="ChEBI" id="CHEBI:36208"/>
    </ligand>
</feature>
<proteinExistence type="inferred from homology"/>
<evidence type="ECO:0000256" key="6">
    <source>
        <dbReference type="ARBA" id="ARBA00023141"/>
    </source>
</evidence>
<dbReference type="UniPathway" id="UPA00053">
    <property type="reaction ID" value="UER00087"/>
</dbReference>
<evidence type="ECO:0000256" key="4">
    <source>
        <dbReference type="ARBA" id="ARBA00022857"/>
    </source>
</evidence>
<feature type="binding site" evidence="8">
    <location>
        <position position="100"/>
    </location>
    <ligand>
        <name>shikimate</name>
        <dbReference type="ChEBI" id="CHEBI:36208"/>
    </ligand>
</feature>
<dbReference type="Gene3D" id="3.40.50.10860">
    <property type="entry name" value="Leucine Dehydrogenase, chain A, domain 1"/>
    <property type="match status" value="1"/>
</dbReference>
<comment type="function">
    <text evidence="8">Involved in the biosynthesis of the chorismate, which leads to the biosynthesis of aromatic amino acids. Catalyzes the reversible NADPH linked reduction of 3-dehydroshikimate (DHSA) to yield shikimate (SA).</text>
</comment>
<comment type="subunit">
    <text evidence="8">Homodimer.</text>
</comment>
<comment type="caution">
    <text evidence="8">Lacks conserved residue(s) required for the propagation of feature annotation.</text>
</comment>
<keyword evidence="3 8" id="KW-0028">Amino-acid biosynthesis</keyword>
<dbReference type="SUPFAM" id="SSF51735">
    <property type="entry name" value="NAD(P)-binding Rossmann-fold domains"/>
    <property type="match status" value="1"/>
</dbReference>
<dbReference type="EMBL" id="QNRI01000001">
    <property type="protein sequence ID" value="RBP01326.1"/>
    <property type="molecule type" value="Genomic_DNA"/>
</dbReference>
<dbReference type="Proteomes" id="UP000252254">
    <property type="component" value="Unassembled WGS sequence"/>
</dbReference>
<accession>A0A366EH52</accession>
<dbReference type="InterPro" id="IPR046346">
    <property type="entry name" value="Aminoacid_DH-like_N_sf"/>
</dbReference>
<keyword evidence="12" id="KW-1185">Reference proteome</keyword>
<dbReference type="Pfam" id="PF01488">
    <property type="entry name" value="Shikimate_DH"/>
    <property type="match status" value="1"/>
</dbReference>
<keyword evidence="5 8" id="KW-0560">Oxidoreductase</keyword>
<evidence type="ECO:0000256" key="1">
    <source>
        <dbReference type="ARBA" id="ARBA00004871"/>
    </source>
</evidence>
<dbReference type="InterPro" id="IPR022893">
    <property type="entry name" value="Shikimate_DH_fam"/>
</dbReference>
<comment type="similarity">
    <text evidence="8">Belongs to the shikimate dehydrogenase family.</text>
</comment>
<evidence type="ECO:0000256" key="8">
    <source>
        <dbReference type="HAMAP-Rule" id="MF_00222"/>
    </source>
</evidence>
<dbReference type="EC" id="1.1.1.25" evidence="2 8"/>
<feature type="binding site" evidence="8">
    <location>
        <position position="218"/>
    </location>
    <ligand>
        <name>NADP(+)</name>
        <dbReference type="ChEBI" id="CHEBI:58349"/>
    </ligand>
</feature>
<comment type="catalytic activity">
    <reaction evidence="7 8">
        <text>shikimate + NADP(+) = 3-dehydroshikimate + NADPH + H(+)</text>
        <dbReference type="Rhea" id="RHEA:17737"/>
        <dbReference type="ChEBI" id="CHEBI:15378"/>
        <dbReference type="ChEBI" id="CHEBI:16630"/>
        <dbReference type="ChEBI" id="CHEBI:36208"/>
        <dbReference type="ChEBI" id="CHEBI:57783"/>
        <dbReference type="ChEBI" id="CHEBI:58349"/>
        <dbReference type="EC" id="1.1.1.25"/>
    </reaction>
</comment>
<dbReference type="GO" id="GO:0004764">
    <property type="term" value="F:shikimate 3-dehydrogenase (NADP+) activity"/>
    <property type="evidence" value="ECO:0007669"/>
    <property type="project" value="UniProtKB-UniRule"/>
</dbReference>
<feature type="binding site" evidence="8">
    <location>
        <begin position="127"/>
        <end position="131"/>
    </location>
    <ligand>
        <name>NADP(+)</name>
        <dbReference type="ChEBI" id="CHEBI:58349"/>
    </ligand>
</feature>
<dbReference type="InterPro" id="IPR006151">
    <property type="entry name" value="Shikm_DH/Glu-tRNA_Rdtase"/>
</dbReference>
<evidence type="ECO:0000256" key="3">
    <source>
        <dbReference type="ARBA" id="ARBA00022605"/>
    </source>
</evidence>
<feature type="binding site" evidence="8">
    <location>
        <position position="220"/>
    </location>
    <ligand>
        <name>shikimate</name>
        <dbReference type="ChEBI" id="CHEBI:36208"/>
    </ligand>
</feature>
<evidence type="ECO:0000313" key="12">
    <source>
        <dbReference type="Proteomes" id="UP000252254"/>
    </source>
</evidence>
<evidence type="ECO:0000256" key="7">
    <source>
        <dbReference type="ARBA" id="ARBA00049442"/>
    </source>
</evidence>
<feature type="domain" description="Quinate/shikimate 5-dehydrogenase/glutamyl-tRNA reductase" evidence="9">
    <location>
        <begin position="119"/>
        <end position="194"/>
    </location>
</feature>
<comment type="pathway">
    <text evidence="1 8">Metabolic intermediate biosynthesis; chorismate biosynthesis; chorismate from D-erythrose 4-phosphate and phosphoenolpyruvate: step 4/7.</text>
</comment>
<name>A0A366EH52_9BACI</name>
<dbReference type="InterPro" id="IPR036291">
    <property type="entry name" value="NAD(P)-bd_dom_sf"/>
</dbReference>
<reference evidence="11 12" key="1">
    <citation type="submission" date="2018-06" db="EMBL/GenBank/DDBJ databases">
        <title>Genomic Encyclopedia of Type Strains, Phase IV (KMG-IV): sequencing the most valuable type-strain genomes for metagenomic binning, comparative biology and taxonomic classification.</title>
        <authorList>
            <person name="Goeker M."/>
        </authorList>
    </citation>
    <scope>NUCLEOTIDE SEQUENCE [LARGE SCALE GENOMIC DNA]</scope>
    <source>
        <strain evidence="11 12">DSM 15140</strain>
    </source>
</reference>
<dbReference type="PANTHER" id="PTHR21089:SF1">
    <property type="entry name" value="BIFUNCTIONAL 3-DEHYDROQUINATE DEHYDRATASE_SHIKIMATE DEHYDROGENASE, CHLOROPLASTIC"/>
    <property type="match status" value="1"/>
</dbReference>
<comment type="caution">
    <text evidence="11">The sequence shown here is derived from an EMBL/GenBank/DDBJ whole genome shotgun (WGS) entry which is preliminary data.</text>
</comment>
<dbReference type="InterPro" id="IPR013708">
    <property type="entry name" value="Shikimate_DH-bd_N"/>
</dbReference>
<dbReference type="NCBIfam" id="TIGR00507">
    <property type="entry name" value="aroE"/>
    <property type="match status" value="1"/>
</dbReference>
<dbReference type="CDD" id="cd01065">
    <property type="entry name" value="NAD_bind_Shikimate_DH"/>
    <property type="match status" value="1"/>
</dbReference>
<feature type="binding site" evidence="8">
    <location>
        <position position="85"/>
    </location>
    <ligand>
        <name>shikimate</name>
        <dbReference type="ChEBI" id="CHEBI:36208"/>
    </ligand>
</feature>